<dbReference type="RefSeq" id="WP_103220665.1">
    <property type="nucleotide sequence ID" value="NZ_PPCN01000001.1"/>
</dbReference>
<dbReference type="AlphaFoldDB" id="A0A2S3V2X9"/>
<dbReference type="Proteomes" id="UP000236959">
    <property type="component" value="Unassembled WGS sequence"/>
</dbReference>
<accession>A0A2S3V2X9</accession>
<dbReference type="EMBL" id="PPCN01000001">
    <property type="protein sequence ID" value="POF34029.1"/>
    <property type="molecule type" value="Genomic_DNA"/>
</dbReference>
<comment type="caution">
    <text evidence="1">The sequence shown here is derived from an EMBL/GenBank/DDBJ whole genome shotgun (WGS) entry which is preliminary data.</text>
</comment>
<evidence type="ECO:0000313" key="2">
    <source>
        <dbReference type="Proteomes" id="UP000236959"/>
    </source>
</evidence>
<dbReference type="OrthoDB" id="1551155at2"/>
<reference evidence="1 2" key="1">
    <citation type="submission" date="2018-01" db="EMBL/GenBank/DDBJ databases">
        <title>Genomic Encyclopedia of Archaeal and Bacterial Type Strains, Phase II (KMG-II): from individual species to whole genera.</title>
        <authorList>
            <person name="Goeker M."/>
        </authorList>
    </citation>
    <scope>NUCLEOTIDE SEQUENCE [LARGE SCALE GENOMIC DNA]</scope>
    <source>
        <strain evidence="1 2">DSM 17023</strain>
    </source>
</reference>
<protein>
    <submittedName>
        <fullName evidence="1">Uncharacterized protein</fullName>
    </submittedName>
</protein>
<keyword evidence="2" id="KW-1185">Reference proteome</keyword>
<organism evidence="1 2">
    <name type="scientific">Roseibium marinum</name>
    <dbReference type="NCBI Taxonomy" id="281252"/>
    <lineage>
        <taxon>Bacteria</taxon>
        <taxon>Pseudomonadati</taxon>
        <taxon>Pseudomonadota</taxon>
        <taxon>Alphaproteobacteria</taxon>
        <taxon>Hyphomicrobiales</taxon>
        <taxon>Stappiaceae</taxon>
        <taxon>Roseibium</taxon>
    </lineage>
</organism>
<sequence>MKTSVERVQTGMRLEKRLLKVLKGLAEHLDITLGDLIEAIALHSFENNPPFSDGTLEKIRQLKSVYDLHLDASDSHKLKDDGENESVP</sequence>
<proteinExistence type="predicted"/>
<name>A0A2S3V2X9_9HYPH</name>
<evidence type="ECO:0000313" key="1">
    <source>
        <dbReference type="EMBL" id="POF34029.1"/>
    </source>
</evidence>
<gene>
    <name evidence="1" type="ORF">CLV41_101480</name>
</gene>